<gene>
    <name evidence="2" type="ORF">HMPREF0658_1415</name>
</gene>
<dbReference type="EMBL" id="AEEI01000049">
    <property type="protein sequence ID" value="EFM01580.1"/>
    <property type="molecule type" value="Genomic_DNA"/>
</dbReference>
<protein>
    <submittedName>
        <fullName evidence="2">Uncharacterized protein</fullName>
    </submittedName>
</protein>
<feature type="transmembrane region" description="Helical" evidence="1">
    <location>
        <begin position="20"/>
        <end position="40"/>
    </location>
</feature>
<evidence type="ECO:0000313" key="3">
    <source>
        <dbReference type="Proteomes" id="UP000004394"/>
    </source>
</evidence>
<accession>E0NTB3</accession>
<evidence type="ECO:0000256" key="1">
    <source>
        <dbReference type="SAM" id="Phobius"/>
    </source>
</evidence>
<organism evidence="2 3">
    <name type="scientific">Hoylesella marshii DSM 16973 = JCM 13450</name>
    <dbReference type="NCBI Taxonomy" id="862515"/>
    <lineage>
        <taxon>Bacteria</taxon>
        <taxon>Pseudomonadati</taxon>
        <taxon>Bacteroidota</taxon>
        <taxon>Bacteroidia</taxon>
        <taxon>Bacteroidales</taxon>
        <taxon>Prevotellaceae</taxon>
        <taxon>Hoylesella</taxon>
    </lineage>
</organism>
<evidence type="ECO:0000313" key="2">
    <source>
        <dbReference type="EMBL" id="EFM01580.1"/>
    </source>
</evidence>
<dbReference type="AlphaFoldDB" id="E0NTB3"/>
<name>E0NTB3_9BACT</name>
<reference evidence="2" key="1">
    <citation type="submission" date="2010-07" db="EMBL/GenBank/DDBJ databases">
        <authorList>
            <person name="Muzny D."/>
            <person name="Qin X."/>
            <person name="Deng J."/>
            <person name="Jiang H."/>
            <person name="Liu Y."/>
            <person name="Qu J."/>
            <person name="Song X.-Z."/>
            <person name="Zhang L."/>
            <person name="Thornton R."/>
            <person name="Coyle M."/>
            <person name="Francisco L."/>
            <person name="Jackson L."/>
            <person name="Javaid M."/>
            <person name="Korchina V."/>
            <person name="Kovar C."/>
            <person name="Mata R."/>
            <person name="Mathew T."/>
            <person name="Ngo R."/>
            <person name="Nguyen L."/>
            <person name="Nguyen N."/>
            <person name="Okwuonu G."/>
            <person name="Ongeri F."/>
            <person name="Pham C."/>
            <person name="Simmons D."/>
            <person name="Wilczek-Boney K."/>
            <person name="Hale W."/>
            <person name="Jakkamsetti A."/>
            <person name="Pham P."/>
            <person name="Ruth R."/>
            <person name="San Lucas F."/>
            <person name="Warren J."/>
            <person name="Zhang J."/>
            <person name="Zhao Z."/>
            <person name="Zhou C."/>
            <person name="Zhu D."/>
            <person name="Lee S."/>
            <person name="Bess C."/>
            <person name="Blankenburg K."/>
            <person name="Forbes L."/>
            <person name="Fu Q."/>
            <person name="Gubbala S."/>
            <person name="Hirani K."/>
            <person name="Jayaseelan J.C."/>
            <person name="Lara F."/>
            <person name="Munidasa M."/>
            <person name="Palculict T."/>
            <person name="Patil S."/>
            <person name="Pu L.-L."/>
            <person name="Saada N."/>
            <person name="Tang L."/>
            <person name="Weissenberger G."/>
            <person name="Zhu Y."/>
            <person name="Hemphill L."/>
            <person name="Shang Y."/>
            <person name="Youmans B."/>
            <person name="Ayvaz T."/>
            <person name="Ross M."/>
            <person name="Santibanez J."/>
            <person name="Aqrawi P."/>
            <person name="Gross S."/>
            <person name="Joshi V."/>
            <person name="Fowler G."/>
            <person name="Nazareth L."/>
            <person name="Reid J."/>
            <person name="Worley K."/>
            <person name="Petrosino J."/>
            <person name="Highlander S."/>
            <person name="Gibbs R."/>
        </authorList>
    </citation>
    <scope>NUCLEOTIDE SEQUENCE [LARGE SCALE GENOMIC DNA]</scope>
    <source>
        <strain evidence="2">DSM 16973</strain>
    </source>
</reference>
<comment type="caution">
    <text evidence="2">The sequence shown here is derived from an EMBL/GenBank/DDBJ whole genome shotgun (WGS) entry which is preliminary data.</text>
</comment>
<keyword evidence="3" id="KW-1185">Reference proteome</keyword>
<keyword evidence="1" id="KW-1133">Transmembrane helix</keyword>
<keyword evidence="1" id="KW-0812">Transmembrane</keyword>
<keyword evidence="1" id="KW-0472">Membrane</keyword>
<proteinExistence type="predicted"/>
<dbReference type="BioCyc" id="PMAR862515-HMP:GMOO-1438-MONOMER"/>
<dbReference type="Proteomes" id="UP000004394">
    <property type="component" value="Unassembled WGS sequence"/>
</dbReference>
<dbReference type="HOGENOM" id="CLU_3255812_0_0_10"/>
<sequence length="42" mass="4902">MTTPYRLFCNMTCGGDSRFFFLLFGSYRKILYICVVLNILPS</sequence>